<name>A0A1X0RJ25_RHIZD</name>
<dbReference type="EMBL" id="KV921853">
    <property type="protein sequence ID" value="ORE12019.1"/>
    <property type="molecule type" value="Genomic_DNA"/>
</dbReference>
<organism evidence="1">
    <name type="scientific">Rhizopus microsporus var. microsporus</name>
    <dbReference type="NCBI Taxonomy" id="86635"/>
    <lineage>
        <taxon>Eukaryota</taxon>
        <taxon>Fungi</taxon>
        <taxon>Fungi incertae sedis</taxon>
        <taxon>Mucoromycota</taxon>
        <taxon>Mucoromycotina</taxon>
        <taxon>Mucoromycetes</taxon>
        <taxon>Mucorales</taxon>
        <taxon>Mucorineae</taxon>
        <taxon>Rhizopodaceae</taxon>
        <taxon>Rhizopus</taxon>
    </lineage>
</organism>
<dbReference type="VEuPathDB" id="FungiDB:BCV72DRAFT_195660"/>
<reference evidence="1" key="1">
    <citation type="journal article" date="2016" name="Proc. Natl. Acad. Sci. U.S.A.">
        <title>Lipid metabolic changes in an early divergent fungus govern the establishment of a mutualistic symbiosis with endobacteria.</title>
        <authorList>
            <person name="Lastovetsky O.A."/>
            <person name="Gaspar M.L."/>
            <person name="Mondo S.J."/>
            <person name="LaButti K.M."/>
            <person name="Sandor L."/>
            <person name="Grigoriev I.V."/>
            <person name="Henry S.A."/>
            <person name="Pawlowska T.E."/>
        </authorList>
    </citation>
    <scope>NUCLEOTIDE SEQUENCE [LARGE SCALE GENOMIC DNA]</scope>
    <source>
        <strain evidence="1">ATCC 52814</strain>
    </source>
</reference>
<gene>
    <name evidence="1" type="ORF">BCV72DRAFT_195660</name>
</gene>
<proteinExistence type="predicted"/>
<evidence type="ECO:0000313" key="1">
    <source>
        <dbReference type="EMBL" id="ORE12019.1"/>
    </source>
</evidence>
<dbReference type="Proteomes" id="UP000242414">
    <property type="component" value="Unassembled WGS sequence"/>
</dbReference>
<accession>A0A1X0RJ25</accession>
<feature type="non-terminal residue" evidence="1">
    <location>
        <position position="1"/>
    </location>
</feature>
<feature type="non-terminal residue" evidence="1">
    <location>
        <position position="59"/>
    </location>
</feature>
<sequence length="59" mass="6785">EQADTKVKSLPLEPYIHKFAKALRQLIMKLPVMPIGEDFSETELCSWFVKPFVSGIFDD</sequence>
<protein>
    <submittedName>
        <fullName evidence="1">Uncharacterized protein</fullName>
    </submittedName>
</protein>
<dbReference type="AlphaFoldDB" id="A0A1X0RJ25"/>
<dbReference type="OrthoDB" id="2262087at2759"/>